<evidence type="ECO:0000256" key="6">
    <source>
        <dbReference type="ARBA" id="ARBA00024031"/>
    </source>
</evidence>
<dbReference type="EMBL" id="JAVRHY010000001">
    <property type="protein sequence ID" value="MDT0617063.1"/>
    <property type="molecule type" value="Genomic_DNA"/>
</dbReference>
<dbReference type="SUPFAM" id="SSF53850">
    <property type="entry name" value="Periplasmic binding protein-like II"/>
    <property type="match status" value="1"/>
</dbReference>
<keyword evidence="2" id="KW-0813">Transport</keyword>
<comment type="subcellular location">
    <subcellularLocation>
        <location evidence="1">Endomembrane system</location>
    </subcellularLocation>
</comment>
<comment type="caution">
    <text evidence="7">The sequence shown here is derived from an EMBL/GenBank/DDBJ whole genome shotgun (WGS) entry which is preliminary data.</text>
</comment>
<sequence length="464" mass="49818">MSRPFQDSRRRLLAGGAGAAMAAATGLASAGRGNGQRASNKTDLTLGFIPLTDCAPLVIAAERGFFAEQGLAVTLSREPSWAAIRDKVAVGALDGAHMLAAMPIAASQGVGGFHQPMVTALSLNLNGNAITVSAELYQRMQAADPEAMATRPVSARALKRVIEADQAEGLAPLTFASVYPVSSHNYQLRYWLAAGGIDPERDVRLIVIDPPRMVANLAAGRIAGYCVGEPWNQVAVARGVGHAVITGYELWNNAPEKVLGVTQDWAEANPDTHRALLRALITACAWLDVPGNRAEAAQILAGPAYVDADPALLRRALSGGFQYHPGSQPEALPDFNVFHRYAANFPWRSHAAWFITQMLRWGQLPHAIDIRRAAAEVYRPDIYRTVAAELNIPAPATDERPTGDHAQSWTLGTADGALAMGPDRFIDGRVFDPDRPVAYLESFERHALAAAPADLRRLNPETHA</sequence>
<reference evidence="7 8" key="1">
    <citation type="submission" date="2023-09" db="EMBL/GenBank/DDBJ databases">
        <authorList>
            <person name="Rey-Velasco X."/>
        </authorList>
    </citation>
    <scope>NUCLEOTIDE SEQUENCE [LARGE SCALE GENOMIC DNA]</scope>
    <source>
        <strain evidence="7 8">P385</strain>
    </source>
</reference>
<comment type="similarity">
    <text evidence="6">Belongs to the CmpA/NrtA family.</text>
</comment>
<dbReference type="InterPro" id="IPR044527">
    <property type="entry name" value="NrtA/CpmA_ABC-bd_dom"/>
</dbReference>
<dbReference type="PROSITE" id="PS51318">
    <property type="entry name" value="TAT"/>
    <property type="match status" value="1"/>
</dbReference>
<organism evidence="7 8">
    <name type="scientific">Spectribacter acetivorans</name>
    <dbReference type="NCBI Taxonomy" id="3075603"/>
    <lineage>
        <taxon>Bacteria</taxon>
        <taxon>Pseudomonadati</taxon>
        <taxon>Pseudomonadota</taxon>
        <taxon>Gammaproteobacteria</taxon>
        <taxon>Salinisphaerales</taxon>
        <taxon>Salinisphaeraceae</taxon>
        <taxon>Spectribacter</taxon>
    </lineage>
</organism>
<evidence type="ECO:0000256" key="3">
    <source>
        <dbReference type="ARBA" id="ARBA00022475"/>
    </source>
</evidence>
<proteinExistence type="inferred from homology"/>
<accession>A0ABU3B3M6</accession>
<dbReference type="PANTHER" id="PTHR30024:SF43">
    <property type="entry name" value="BLL4572 PROTEIN"/>
    <property type="match status" value="1"/>
</dbReference>
<dbReference type="InterPro" id="IPR006311">
    <property type="entry name" value="TAT_signal"/>
</dbReference>
<name>A0ABU3B3M6_9GAMM</name>
<protein>
    <submittedName>
        <fullName evidence="7">CmpA/NrtA family ABC transporter substrate-binding protein</fullName>
    </submittedName>
</protein>
<keyword evidence="8" id="KW-1185">Reference proteome</keyword>
<dbReference type="CDD" id="cd13553">
    <property type="entry name" value="PBP2_NrtA_CpmA_like"/>
    <property type="match status" value="1"/>
</dbReference>
<evidence type="ECO:0000256" key="5">
    <source>
        <dbReference type="ARBA" id="ARBA00023136"/>
    </source>
</evidence>
<keyword evidence="3" id="KW-1003">Cell membrane</keyword>
<dbReference type="RefSeq" id="WP_311656642.1">
    <property type="nucleotide sequence ID" value="NZ_JAVRHY010000001.1"/>
</dbReference>
<dbReference type="Pfam" id="PF13379">
    <property type="entry name" value="NMT1_2"/>
    <property type="match status" value="1"/>
</dbReference>
<dbReference type="PANTHER" id="PTHR30024">
    <property type="entry name" value="ALIPHATIC SULFONATES-BINDING PROTEIN-RELATED"/>
    <property type="match status" value="1"/>
</dbReference>
<dbReference type="Proteomes" id="UP001259982">
    <property type="component" value="Unassembled WGS sequence"/>
</dbReference>
<keyword evidence="4" id="KW-0997">Cell inner membrane</keyword>
<dbReference type="Gene3D" id="3.40.190.10">
    <property type="entry name" value="Periplasmic binding protein-like II"/>
    <property type="match status" value="2"/>
</dbReference>
<evidence type="ECO:0000313" key="8">
    <source>
        <dbReference type="Proteomes" id="UP001259982"/>
    </source>
</evidence>
<evidence type="ECO:0000313" key="7">
    <source>
        <dbReference type="EMBL" id="MDT0617063.1"/>
    </source>
</evidence>
<evidence type="ECO:0000256" key="2">
    <source>
        <dbReference type="ARBA" id="ARBA00022448"/>
    </source>
</evidence>
<gene>
    <name evidence="7" type="ORF">RM531_01105</name>
</gene>
<keyword evidence="5" id="KW-0472">Membrane</keyword>
<evidence type="ECO:0000256" key="4">
    <source>
        <dbReference type="ARBA" id="ARBA00022519"/>
    </source>
</evidence>
<evidence type="ECO:0000256" key="1">
    <source>
        <dbReference type="ARBA" id="ARBA00004308"/>
    </source>
</evidence>